<evidence type="ECO:0000256" key="1">
    <source>
        <dbReference type="SAM" id="MobiDB-lite"/>
    </source>
</evidence>
<dbReference type="PANTHER" id="PTHR13387:SF9">
    <property type="entry name" value="PROTEIN HGH1 HOMOLOG"/>
    <property type="match status" value="1"/>
</dbReference>
<dbReference type="Pfam" id="PF04063">
    <property type="entry name" value="DUF383"/>
    <property type="match status" value="1"/>
</dbReference>
<feature type="domain" description="Protein HGH1 N-terminal" evidence="2">
    <location>
        <begin position="129"/>
        <end position="279"/>
    </location>
</feature>
<proteinExistence type="predicted"/>
<dbReference type="InterPro" id="IPR011989">
    <property type="entry name" value="ARM-like"/>
</dbReference>
<feature type="region of interest" description="Disordered" evidence="1">
    <location>
        <begin position="349"/>
        <end position="390"/>
    </location>
</feature>
<organism evidence="3">
    <name type="scientific">Auxenochlorella protothecoides</name>
    <name type="common">Green microalga</name>
    <name type="synonym">Chlorella protothecoides</name>
    <dbReference type="NCBI Taxonomy" id="3075"/>
    <lineage>
        <taxon>Eukaryota</taxon>
        <taxon>Viridiplantae</taxon>
        <taxon>Chlorophyta</taxon>
        <taxon>core chlorophytes</taxon>
        <taxon>Trebouxiophyceae</taxon>
        <taxon>Chlorellales</taxon>
        <taxon>Chlorellaceae</taxon>
        <taxon>Auxenochlorella</taxon>
    </lineage>
</organism>
<feature type="non-terminal residue" evidence="3">
    <location>
        <position position="1"/>
    </location>
</feature>
<evidence type="ECO:0000259" key="2">
    <source>
        <dbReference type="Pfam" id="PF04063"/>
    </source>
</evidence>
<dbReference type="PANTHER" id="PTHR13387">
    <property type="entry name" value="PROTEIN HGH1 HOMOLOG"/>
    <property type="match status" value="1"/>
</dbReference>
<reference evidence="3" key="1">
    <citation type="submission" date="2015-08" db="EMBL/GenBank/DDBJ databases">
        <authorList>
            <person name="Babu N.S."/>
            <person name="Beckwith C.J."/>
            <person name="Beseler K.G."/>
            <person name="Brison A."/>
            <person name="Carone J.V."/>
            <person name="Caskin T.P."/>
            <person name="Diamond M."/>
            <person name="Durham M.E."/>
            <person name="Foxe J.M."/>
            <person name="Go M."/>
            <person name="Henderson B.A."/>
            <person name="Jones I.B."/>
            <person name="McGettigan J.A."/>
            <person name="Micheletti S.J."/>
            <person name="Nasrallah M.E."/>
            <person name="Ortiz D."/>
            <person name="Piller C.R."/>
            <person name="Privatt S.R."/>
            <person name="Schneider S.L."/>
            <person name="Sharp S."/>
            <person name="Smith T.C."/>
            <person name="Stanton J.D."/>
            <person name="Ullery H.E."/>
            <person name="Wilson R.J."/>
            <person name="Serrano M.G."/>
            <person name="Buck G."/>
            <person name="Lee V."/>
            <person name="Wang Y."/>
            <person name="Carvalho R."/>
            <person name="Voegtly L."/>
            <person name="Shi R."/>
            <person name="Duckworth R."/>
            <person name="Johnson A."/>
            <person name="Loviza R."/>
            <person name="Walstead R."/>
            <person name="Shah Z."/>
            <person name="Kiflezghi M."/>
            <person name="Wade K."/>
            <person name="Ball S.L."/>
            <person name="Bradley K.W."/>
            <person name="Asai D.J."/>
            <person name="Bowman C.A."/>
            <person name="Russell D.A."/>
            <person name="Pope W.H."/>
            <person name="Jacobs-Sera D."/>
            <person name="Hendrix R.W."/>
            <person name="Hatfull G.F."/>
        </authorList>
    </citation>
    <scope>NUCLEOTIDE SEQUENCE</scope>
</reference>
<evidence type="ECO:0000313" key="3">
    <source>
        <dbReference type="EMBL" id="JAT77901.1"/>
    </source>
</evidence>
<dbReference type="InterPro" id="IPR039717">
    <property type="entry name" value="Hgh1"/>
</dbReference>
<dbReference type="EMBL" id="GDKF01000721">
    <property type="protein sequence ID" value="JAT77901.1"/>
    <property type="molecule type" value="Transcribed_RNA"/>
</dbReference>
<dbReference type="AlphaFoldDB" id="A0A1D2AFN6"/>
<protein>
    <recommendedName>
        <fullName evidence="2">Protein HGH1 N-terminal domain-containing protein</fullName>
    </recommendedName>
</protein>
<dbReference type="Gene3D" id="1.25.10.10">
    <property type="entry name" value="Leucine-rich Repeat Variant"/>
    <property type="match status" value="1"/>
</dbReference>
<sequence>NATIPSCAPGLGCARPLAMVQAGQHADELQELIEFLSDKRAPVRTHAAELVEGLTGSPEGMSTLSNRADTLLPPLLRLIADTTEASRPALTALVNLAQEPGVQSALLALHAPARAMDYLRENACAHPGLLISLLANLTASEDGSEALLQLGQSSVEGLHTATLLKLFLQPVVGSEDTYEHVATILPNVTRLAAGRQLLLQPGRGLLTALSSQLRSKSELRRRGSARAIKNCFFAAEEDGTLEDILAEEAALTTMLDVISGGEAEGEADGEAREALSEALLCLVRVPTARKVLWRLDAPKLIGKGYELEEHRGVCAAMEAIAEFFLEDGFGEEGGKEGPVEDGPAGFVMPEPGFLPPGVAQGLSPSARRHSSGETSLPSNPHRLAHIEEIE</sequence>
<gene>
    <name evidence="3" type="ORF">g.21764</name>
</gene>
<name>A0A1D2AFN6_AUXPR</name>
<dbReference type="InterPro" id="IPR016024">
    <property type="entry name" value="ARM-type_fold"/>
</dbReference>
<accession>A0A1D2AFN6</accession>
<dbReference type="InterPro" id="IPR007205">
    <property type="entry name" value="Protein_HGH1_N"/>
</dbReference>
<dbReference type="SUPFAM" id="SSF48371">
    <property type="entry name" value="ARM repeat"/>
    <property type="match status" value="1"/>
</dbReference>